<reference evidence="3 4" key="1">
    <citation type="submission" date="2024-01" db="EMBL/GenBank/DDBJ databases">
        <title>Genome assemblies of Stephania.</title>
        <authorList>
            <person name="Yang L."/>
        </authorList>
    </citation>
    <scope>NUCLEOTIDE SEQUENCE [LARGE SCALE GENOMIC DNA]</scope>
    <source>
        <strain evidence="3">YNDBR</strain>
        <tissue evidence="3">Leaf</tissue>
    </source>
</reference>
<proteinExistence type="inferred from homology"/>
<dbReference type="AlphaFoldDB" id="A0AAP0IHD6"/>
<evidence type="ECO:0000313" key="3">
    <source>
        <dbReference type="EMBL" id="KAK9115340.1"/>
    </source>
</evidence>
<gene>
    <name evidence="3" type="ORF">Syun_022137</name>
</gene>
<keyword evidence="2" id="KW-0808">Transferase</keyword>
<comment type="caution">
    <text evidence="3">The sequence shown here is derived from an EMBL/GenBank/DDBJ whole genome shotgun (WGS) entry which is preliminary data.</text>
</comment>
<dbReference type="InterPro" id="IPR023213">
    <property type="entry name" value="CAT-like_dom_sf"/>
</dbReference>
<keyword evidence="4" id="KW-1185">Reference proteome</keyword>
<comment type="similarity">
    <text evidence="1">Belongs to the plant acyltransferase family.</text>
</comment>
<dbReference type="PANTHER" id="PTHR31147:SF66">
    <property type="entry name" value="OS05G0315700 PROTEIN"/>
    <property type="match status" value="1"/>
</dbReference>
<organism evidence="3 4">
    <name type="scientific">Stephania yunnanensis</name>
    <dbReference type="NCBI Taxonomy" id="152371"/>
    <lineage>
        <taxon>Eukaryota</taxon>
        <taxon>Viridiplantae</taxon>
        <taxon>Streptophyta</taxon>
        <taxon>Embryophyta</taxon>
        <taxon>Tracheophyta</taxon>
        <taxon>Spermatophyta</taxon>
        <taxon>Magnoliopsida</taxon>
        <taxon>Ranunculales</taxon>
        <taxon>Menispermaceae</taxon>
        <taxon>Menispermoideae</taxon>
        <taxon>Cissampelideae</taxon>
        <taxon>Stephania</taxon>
    </lineage>
</organism>
<dbReference type="PANTHER" id="PTHR31147">
    <property type="entry name" value="ACYL TRANSFERASE 4"/>
    <property type="match status" value="1"/>
</dbReference>
<protein>
    <submittedName>
        <fullName evidence="3">Uncharacterized protein</fullName>
    </submittedName>
</protein>
<sequence>MDGNASQTKYFSVNVGEAQLVPPATPTPRELKSLSKVDAQVCLRHHIPFVHFYPPSKSKSSRDPVGVIKMALSRALVHYYPLAGRLRNEGMDGKLVVDCCGEGVIFREANADITLEKLRRINGDLRPPFPQWERFLVDDVWGGNFITDSPLLRMQVTRLACGGFVLAYTCNHCACDTYGAFQFITAVSEFSRDPHRKDPSILPSWGREALSSRSPSTRSMLSHREELHIADNDEAHHNLTKTYFKTFDETSVFLSNAEIALLKKQVTSNNKNNNNYATLDVVASCIWRARTRVTFFSFEEDVRKVFFPFDTRFRSEHDLSKGFYGNTAVVTCATAKASELVDKPLSYAASLTANAKKKVAEEVRKASCFDFLESDTNMVYCQKEAFIVSDVRWFRFGEVDFGWGQASYAGPARAGIGLLPGMLTSLLRHMTSDGVEGLLALVSLPPMFTKMFHREVRREIMGGLMSAL</sequence>
<dbReference type="GO" id="GO:0016740">
    <property type="term" value="F:transferase activity"/>
    <property type="evidence" value="ECO:0007669"/>
    <property type="project" value="UniProtKB-KW"/>
</dbReference>
<accession>A0AAP0IHD6</accession>
<dbReference type="InterPro" id="IPR050898">
    <property type="entry name" value="Plant_acyltransferase"/>
</dbReference>
<dbReference type="Gene3D" id="3.30.559.10">
    <property type="entry name" value="Chloramphenicol acetyltransferase-like domain"/>
    <property type="match status" value="2"/>
</dbReference>
<evidence type="ECO:0000256" key="1">
    <source>
        <dbReference type="ARBA" id="ARBA00009861"/>
    </source>
</evidence>
<dbReference type="EMBL" id="JBBNAF010000009">
    <property type="protein sequence ID" value="KAK9115340.1"/>
    <property type="molecule type" value="Genomic_DNA"/>
</dbReference>
<dbReference type="Proteomes" id="UP001420932">
    <property type="component" value="Unassembled WGS sequence"/>
</dbReference>
<name>A0AAP0IHD6_9MAGN</name>
<evidence type="ECO:0000313" key="4">
    <source>
        <dbReference type="Proteomes" id="UP001420932"/>
    </source>
</evidence>
<evidence type="ECO:0000256" key="2">
    <source>
        <dbReference type="ARBA" id="ARBA00022679"/>
    </source>
</evidence>
<dbReference type="Pfam" id="PF02458">
    <property type="entry name" value="Transferase"/>
    <property type="match status" value="1"/>
</dbReference>